<evidence type="ECO:0000313" key="8">
    <source>
        <dbReference type="Proteomes" id="UP001497480"/>
    </source>
</evidence>
<dbReference type="Proteomes" id="UP001497480">
    <property type="component" value="Unassembled WGS sequence"/>
</dbReference>
<evidence type="ECO:0000256" key="1">
    <source>
        <dbReference type="ARBA" id="ARBA00004167"/>
    </source>
</evidence>
<dbReference type="PANTHER" id="PTHR31234:SF61">
    <property type="entry name" value="OS01G0574800 PROTEIN"/>
    <property type="match status" value="1"/>
</dbReference>
<dbReference type="GO" id="GO:0005886">
    <property type="term" value="C:plasma membrane"/>
    <property type="evidence" value="ECO:0007669"/>
    <property type="project" value="TreeGrafter"/>
</dbReference>
<keyword evidence="3 5" id="KW-1133">Transmembrane helix</keyword>
<evidence type="ECO:0000256" key="5">
    <source>
        <dbReference type="SAM" id="Phobius"/>
    </source>
</evidence>
<keyword evidence="2 5" id="KW-0812">Transmembrane</keyword>
<accession>A0AAV1VRI9</accession>
<evidence type="ECO:0000313" key="7">
    <source>
        <dbReference type="EMBL" id="CAL0299441.1"/>
    </source>
</evidence>
<dbReference type="AlphaFoldDB" id="A0AAV1VRI9"/>
<dbReference type="InterPro" id="IPR004864">
    <property type="entry name" value="LEA_2"/>
</dbReference>
<dbReference type="EMBL" id="CAXHTB010000001">
    <property type="protein sequence ID" value="CAL0299441.1"/>
    <property type="molecule type" value="Genomic_DNA"/>
</dbReference>
<keyword evidence="4 5" id="KW-0472">Membrane</keyword>
<reference evidence="7 8" key="1">
    <citation type="submission" date="2024-03" db="EMBL/GenBank/DDBJ databases">
        <authorList>
            <person name="Martinez-Hernandez J."/>
        </authorList>
    </citation>
    <scope>NUCLEOTIDE SEQUENCE [LARGE SCALE GENOMIC DNA]</scope>
</reference>
<dbReference type="GO" id="GO:0098542">
    <property type="term" value="P:defense response to other organism"/>
    <property type="evidence" value="ECO:0007669"/>
    <property type="project" value="InterPro"/>
</dbReference>
<name>A0AAV1VRI9_LUPLU</name>
<evidence type="ECO:0000259" key="6">
    <source>
        <dbReference type="Pfam" id="PF03168"/>
    </source>
</evidence>
<dbReference type="Pfam" id="PF03168">
    <property type="entry name" value="LEA_2"/>
    <property type="match status" value="1"/>
</dbReference>
<dbReference type="PANTHER" id="PTHR31234">
    <property type="entry name" value="LATE EMBRYOGENESIS ABUNDANT (LEA) HYDROXYPROLINE-RICH GLYCOPROTEIN FAMILY"/>
    <property type="match status" value="1"/>
</dbReference>
<protein>
    <recommendedName>
        <fullName evidence="6">Late embryogenesis abundant protein LEA-2 subgroup domain-containing protein</fullName>
    </recommendedName>
</protein>
<organism evidence="7 8">
    <name type="scientific">Lupinus luteus</name>
    <name type="common">European yellow lupine</name>
    <dbReference type="NCBI Taxonomy" id="3873"/>
    <lineage>
        <taxon>Eukaryota</taxon>
        <taxon>Viridiplantae</taxon>
        <taxon>Streptophyta</taxon>
        <taxon>Embryophyta</taxon>
        <taxon>Tracheophyta</taxon>
        <taxon>Spermatophyta</taxon>
        <taxon>Magnoliopsida</taxon>
        <taxon>eudicotyledons</taxon>
        <taxon>Gunneridae</taxon>
        <taxon>Pentapetalae</taxon>
        <taxon>rosids</taxon>
        <taxon>fabids</taxon>
        <taxon>Fabales</taxon>
        <taxon>Fabaceae</taxon>
        <taxon>Papilionoideae</taxon>
        <taxon>50 kb inversion clade</taxon>
        <taxon>genistoids sensu lato</taxon>
        <taxon>core genistoids</taxon>
        <taxon>Genisteae</taxon>
        <taxon>Lupinus</taxon>
    </lineage>
</organism>
<sequence>MSQLNGAYYGPAIPPPPPPRYYHRSDERGCCCNCLCGITKCCCGCIFSIICKIITFFLVLAIIVGVIIWLIVRPNPLKFHVTEANLTEFNYGNNEILDYDLALNVSIRNPNSRLGVYYDEIETTALYDDVKFGSQTLEPFFQRRKTTSYLGPVFKGKQVMSLGENQVSKLNKDKESGVYHIVVKLKMKFRFKFGLIKIGNINPKIRCDLKVPLKSHNGTGQFETTECGWDYRSFFLRKE</sequence>
<comment type="subcellular location">
    <subcellularLocation>
        <location evidence="1">Membrane</location>
        <topology evidence="1">Single-pass membrane protein</topology>
    </subcellularLocation>
</comment>
<feature type="transmembrane region" description="Helical" evidence="5">
    <location>
        <begin position="46"/>
        <end position="72"/>
    </location>
</feature>
<dbReference type="InterPro" id="IPR044839">
    <property type="entry name" value="NDR1-like"/>
</dbReference>
<evidence type="ECO:0000256" key="2">
    <source>
        <dbReference type="ARBA" id="ARBA00022692"/>
    </source>
</evidence>
<feature type="domain" description="Late embryogenesis abundant protein LEA-2 subgroup" evidence="6">
    <location>
        <begin position="105"/>
        <end position="199"/>
    </location>
</feature>
<proteinExistence type="predicted"/>
<evidence type="ECO:0000256" key="3">
    <source>
        <dbReference type="ARBA" id="ARBA00022989"/>
    </source>
</evidence>
<gene>
    <name evidence="7" type="ORF">LLUT_LOCUS501</name>
</gene>
<keyword evidence="8" id="KW-1185">Reference proteome</keyword>
<comment type="caution">
    <text evidence="7">The sequence shown here is derived from an EMBL/GenBank/DDBJ whole genome shotgun (WGS) entry which is preliminary data.</text>
</comment>
<evidence type="ECO:0000256" key="4">
    <source>
        <dbReference type="ARBA" id="ARBA00023136"/>
    </source>
</evidence>